<evidence type="ECO:0000313" key="3">
    <source>
        <dbReference type="Proteomes" id="UP000233556"/>
    </source>
</evidence>
<dbReference type="EMBL" id="KZ513272">
    <property type="protein sequence ID" value="PKU31151.1"/>
    <property type="molecule type" value="Genomic_DNA"/>
</dbReference>
<name>A0A2I0TBH6_LIMLA</name>
<accession>A0A2I0TBH6</accession>
<feature type="region of interest" description="Disordered" evidence="1">
    <location>
        <begin position="1"/>
        <end position="35"/>
    </location>
</feature>
<evidence type="ECO:0000256" key="1">
    <source>
        <dbReference type="SAM" id="MobiDB-lite"/>
    </source>
</evidence>
<dbReference type="AlphaFoldDB" id="A0A2I0TBH6"/>
<gene>
    <name evidence="2" type="ORF">llap_18545</name>
</gene>
<sequence length="146" mass="16255">MKLTTSHQPVLASKVTNSQRGASTQHSQQVEGGDLSPLLSTGETHLEYWGPVMGSTVQERHGEMYGGVQQWASKMIKGLEHLSYEERLRELGLFSLEERRFREITSMCSKAIAPLDEMYSCINLSGRDKEAVPPAASELKTESTKQ</sequence>
<dbReference type="Proteomes" id="UP000233556">
    <property type="component" value="Unassembled WGS sequence"/>
</dbReference>
<reference evidence="3" key="1">
    <citation type="submission" date="2017-11" db="EMBL/GenBank/DDBJ databases">
        <authorList>
            <person name="Lima N.C."/>
            <person name="Parody-Merino A.M."/>
            <person name="Battley P.F."/>
            <person name="Fidler A.E."/>
            <person name="Prosdocimi F."/>
        </authorList>
    </citation>
    <scope>NUCLEOTIDE SEQUENCE [LARGE SCALE GENOMIC DNA]</scope>
</reference>
<organism evidence="2 3">
    <name type="scientific">Limosa lapponica baueri</name>
    <dbReference type="NCBI Taxonomy" id="1758121"/>
    <lineage>
        <taxon>Eukaryota</taxon>
        <taxon>Metazoa</taxon>
        <taxon>Chordata</taxon>
        <taxon>Craniata</taxon>
        <taxon>Vertebrata</taxon>
        <taxon>Euteleostomi</taxon>
        <taxon>Archelosauria</taxon>
        <taxon>Archosauria</taxon>
        <taxon>Dinosauria</taxon>
        <taxon>Saurischia</taxon>
        <taxon>Theropoda</taxon>
        <taxon>Coelurosauria</taxon>
        <taxon>Aves</taxon>
        <taxon>Neognathae</taxon>
        <taxon>Neoaves</taxon>
        <taxon>Charadriiformes</taxon>
        <taxon>Scolopacidae</taxon>
        <taxon>Limosa</taxon>
    </lineage>
</organism>
<reference evidence="3" key="2">
    <citation type="submission" date="2017-12" db="EMBL/GenBank/DDBJ databases">
        <title>Genome sequence of the Bar-tailed Godwit (Limosa lapponica baueri).</title>
        <authorList>
            <person name="Lima N.C.B."/>
            <person name="Parody-Merino A.M."/>
            <person name="Battley P.F."/>
            <person name="Fidler A.E."/>
            <person name="Prosdocimi F."/>
        </authorList>
    </citation>
    <scope>NUCLEOTIDE SEQUENCE [LARGE SCALE GENOMIC DNA]</scope>
</reference>
<protein>
    <submittedName>
        <fullName evidence="2">Uncharacterized protein</fullName>
    </submittedName>
</protein>
<proteinExistence type="predicted"/>
<feature type="region of interest" description="Disordered" evidence="1">
    <location>
        <begin position="127"/>
        <end position="146"/>
    </location>
</feature>
<feature type="compositionally biased region" description="Polar residues" evidence="1">
    <location>
        <begin position="1"/>
        <end position="30"/>
    </location>
</feature>
<keyword evidence="3" id="KW-1185">Reference proteome</keyword>
<evidence type="ECO:0000313" key="2">
    <source>
        <dbReference type="EMBL" id="PKU31151.1"/>
    </source>
</evidence>
<dbReference type="OrthoDB" id="7480422at2759"/>